<evidence type="ECO:0000313" key="3">
    <source>
        <dbReference type="Proteomes" id="UP001221757"/>
    </source>
</evidence>
<evidence type="ECO:0000256" key="1">
    <source>
        <dbReference type="SAM" id="MobiDB-lite"/>
    </source>
</evidence>
<accession>A0AAD7DBS4</accession>
<feature type="region of interest" description="Disordered" evidence="1">
    <location>
        <begin position="733"/>
        <end position="752"/>
    </location>
</feature>
<dbReference type="AlphaFoldDB" id="A0AAD7DBS4"/>
<feature type="compositionally biased region" description="Polar residues" evidence="1">
    <location>
        <begin position="399"/>
        <end position="410"/>
    </location>
</feature>
<feature type="compositionally biased region" description="Basic and acidic residues" evidence="1">
    <location>
        <begin position="840"/>
        <end position="850"/>
    </location>
</feature>
<sequence>MAPSPWTTAPELSWLQSQMPKYLIAKTESKLWKFWPEMQEAWFKEFPEERRLGLPGLTDEGDAPDLTAEQSSALGAALKARKERLENWFRNHSKKANTVGTVQRSSADSLEHILFRKPPQHRPHRPIELFQKRNPAIIDAALEKAGFFSMNEEHMSDEVVDWDMESPEQASGRVKATQSQRMIVRTRVVNALFAEASQEEKDAIDELVEEEKKQADLKAVGKKTNKGREPVEDGAEPTPAQYQAVCFGKSPAGNDFEASHGSFDESISKPFQAYLKRCWSTAERRARALTTQEETVGATLPALDGLFRMEDAPTVPVAAPTAPPRHKPKRMKKSKKNSSNPSDTGNTSPPDPGNVYFPPPLDEGYNSDASRPTSPAFGGDGDTPLSQTSHAPSPAFDNPLSQTFDTTSDVFGSRRAMTPPTTWAQGMPPPPSPGAAAAAARAERGGGPVGATYATIDPALLGSSAVVPDCCAPAAPSTPTRPPTTQVGGFNFPLPASHAEVGGRIGGLFQAFHRHMSASPVRGRDVAPSASSAPSVSAPLLTASCTPSVPSAPPLPPGAAADGAPAPPTIPVRPAPTFIRSRPMANEAPPYKSPTKPKGPTAAAFAKKAAAAKKAEAVAKRKATVAMRKTAPAGTAPLGDVTNAVAAVPDAGDPAVLPVTAAPPTLIYSSTNDCFAFNRKVDVARKERENAAKAEKAALYKKNMLTFNPDGERPLDILPGPSREARAWKAAKLADGSQYQAPPPKKSRVKRARELRQMGPEERALLARSAAAKKAAGVGKKAAGKKAAAKAGAGKELTAAAMAATKKEVAEAKKAEAAAAKKEVAVAAAAVLRAEAAAKKVEAGEKKRAAGETLAKAGSSKRRKTAS</sequence>
<name>A0AAD7DBS4_MYCRO</name>
<feature type="region of interest" description="Disordered" evidence="1">
    <location>
        <begin position="840"/>
        <end position="867"/>
    </location>
</feature>
<dbReference type="Proteomes" id="UP001221757">
    <property type="component" value="Unassembled WGS sequence"/>
</dbReference>
<feature type="region of interest" description="Disordered" evidence="1">
    <location>
        <begin position="314"/>
        <end position="445"/>
    </location>
</feature>
<comment type="caution">
    <text evidence="2">The sequence shown here is derived from an EMBL/GenBank/DDBJ whole genome shotgun (WGS) entry which is preliminary data.</text>
</comment>
<reference evidence="2" key="1">
    <citation type="submission" date="2023-03" db="EMBL/GenBank/DDBJ databases">
        <title>Massive genome expansion in bonnet fungi (Mycena s.s.) driven by repeated elements and novel gene families across ecological guilds.</title>
        <authorList>
            <consortium name="Lawrence Berkeley National Laboratory"/>
            <person name="Harder C.B."/>
            <person name="Miyauchi S."/>
            <person name="Viragh M."/>
            <person name="Kuo A."/>
            <person name="Thoen E."/>
            <person name="Andreopoulos B."/>
            <person name="Lu D."/>
            <person name="Skrede I."/>
            <person name="Drula E."/>
            <person name="Henrissat B."/>
            <person name="Morin E."/>
            <person name="Kohler A."/>
            <person name="Barry K."/>
            <person name="LaButti K."/>
            <person name="Morin E."/>
            <person name="Salamov A."/>
            <person name="Lipzen A."/>
            <person name="Mereny Z."/>
            <person name="Hegedus B."/>
            <person name="Baldrian P."/>
            <person name="Stursova M."/>
            <person name="Weitz H."/>
            <person name="Taylor A."/>
            <person name="Grigoriev I.V."/>
            <person name="Nagy L.G."/>
            <person name="Martin F."/>
            <person name="Kauserud H."/>
        </authorList>
    </citation>
    <scope>NUCLEOTIDE SEQUENCE</scope>
    <source>
        <strain evidence="2">CBHHK067</strain>
    </source>
</reference>
<protein>
    <submittedName>
        <fullName evidence="2">Uncharacterized protein</fullName>
    </submittedName>
</protein>
<proteinExistence type="predicted"/>
<dbReference type="EMBL" id="JARKIE010000105">
    <property type="protein sequence ID" value="KAJ7683802.1"/>
    <property type="molecule type" value="Genomic_DNA"/>
</dbReference>
<feature type="compositionally biased region" description="Basic residues" evidence="1">
    <location>
        <begin position="324"/>
        <end position="336"/>
    </location>
</feature>
<gene>
    <name evidence="2" type="ORF">B0H17DRAFT_1204938</name>
</gene>
<organism evidence="2 3">
    <name type="scientific">Mycena rosella</name>
    <name type="common">Pink bonnet</name>
    <name type="synonym">Agaricus rosellus</name>
    <dbReference type="NCBI Taxonomy" id="1033263"/>
    <lineage>
        <taxon>Eukaryota</taxon>
        <taxon>Fungi</taxon>
        <taxon>Dikarya</taxon>
        <taxon>Basidiomycota</taxon>
        <taxon>Agaricomycotina</taxon>
        <taxon>Agaricomycetes</taxon>
        <taxon>Agaricomycetidae</taxon>
        <taxon>Agaricales</taxon>
        <taxon>Marasmiineae</taxon>
        <taxon>Mycenaceae</taxon>
        <taxon>Mycena</taxon>
    </lineage>
</organism>
<keyword evidence="3" id="KW-1185">Reference proteome</keyword>
<evidence type="ECO:0000313" key="2">
    <source>
        <dbReference type="EMBL" id="KAJ7683802.1"/>
    </source>
</evidence>
<feature type="region of interest" description="Disordered" evidence="1">
    <location>
        <begin position="549"/>
        <end position="576"/>
    </location>
</feature>
<feature type="compositionally biased region" description="Pro residues" evidence="1">
    <location>
        <begin position="349"/>
        <end position="361"/>
    </location>
</feature>
<feature type="compositionally biased region" description="Pro residues" evidence="1">
    <location>
        <begin position="565"/>
        <end position="574"/>
    </location>
</feature>